<comment type="caution">
    <text evidence="1">The sequence shown here is derived from an EMBL/GenBank/DDBJ whole genome shotgun (WGS) entry which is preliminary data.</text>
</comment>
<evidence type="ECO:0000313" key="1">
    <source>
        <dbReference type="EMBL" id="KXT16829.1"/>
    </source>
</evidence>
<dbReference type="Pfam" id="PF05721">
    <property type="entry name" value="PhyH"/>
    <property type="match status" value="1"/>
</dbReference>
<keyword evidence="2" id="KW-1185">Reference proteome</keyword>
<dbReference type="EMBL" id="LFZO01000029">
    <property type="protein sequence ID" value="KXT16830.1"/>
    <property type="molecule type" value="Genomic_DNA"/>
</dbReference>
<gene>
    <name evidence="1" type="ORF">AC579_6798</name>
</gene>
<dbReference type="OrthoDB" id="3630132at2759"/>
<reference evidence="1 2" key="1">
    <citation type="submission" date="2015-07" db="EMBL/GenBank/DDBJ databases">
        <title>Comparative genomics of the Sigatoka disease complex on banana suggests a link between parallel evolutionary changes in Pseudocercospora fijiensis and Pseudocercospora eumusae and increased virulence on the banana host.</title>
        <authorList>
            <person name="Chang T.-C."/>
            <person name="Salvucci A."/>
            <person name="Crous P.W."/>
            <person name="Stergiopoulos I."/>
        </authorList>
    </citation>
    <scope>NUCLEOTIDE SEQUENCE [LARGE SCALE GENOMIC DNA]</scope>
    <source>
        <strain evidence="1 2">CBS 116634</strain>
    </source>
</reference>
<accession>A0A139IQ28</accession>
<dbReference type="Gene3D" id="2.60.120.620">
    <property type="entry name" value="q2cbj1_9rhob like domain"/>
    <property type="match status" value="1"/>
</dbReference>
<dbReference type="EMBL" id="LFZO01000029">
    <property type="protein sequence ID" value="KXT16829.1"/>
    <property type="molecule type" value="Genomic_DNA"/>
</dbReference>
<sequence>MHPLYQAVCEKILTTKNWFWSGHKKTYATSKPQIMNSVCFSIRPGATAQPLHRDDWCYHVVAQRADKYPDGLQRDTGIGFFVAAKRSTIQNGATRFIPGSHLWEHEREPDDDLAVHTELGKGSHHVITAEGEIPPKMKNGQLLHDKEENHYLNMGLEKVKTLPRALQDICGYTLSEPFLGWVNSNNPRVVLDPSIKGNKDMHGTDRVVMSLSSRNVIIQGES</sequence>
<dbReference type="InterPro" id="IPR008775">
    <property type="entry name" value="Phytyl_CoA_dOase-like"/>
</dbReference>
<dbReference type="Proteomes" id="UP000073492">
    <property type="component" value="Unassembled WGS sequence"/>
</dbReference>
<evidence type="ECO:0000313" key="2">
    <source>
        <dbReference type="Proteomes" id="UP000073492"/>
    </source>
</evidence>
<protein>
    <submittedName>
        <fullName evidence="1">Uncharacterized protein</fullName>
    </submittedName>
</protein>
<dbReference type="SUPFAM" id="SSF51197">
    <property type="entry name" value="Clavaminate synthase-like"/>
    <property type="match status" value="1"/>
</dbReference>
<proteinExistence type="predicted"/>
<name>A0A139IQ28_9PEZI</name>
<organism evidence="1 2">
    <name type="scientific">Pseudocercospora musae</name>
    <dbReference type="NCBI Taxonomy" id="113226"/>
    <lineage>
        <taxon>Eukaryota</taxon>
        <taxon>Fungi</taxon>
        <taxon>Dikarya</taxon>
        <taxon>Ascomycota</taxon>
        <taxon>Pezizomycotina</taxon>
        <taxon>Dothideomycetes</taxon>
        <taxon>Dothideomycetidae</taxon>
        <taxon>Mycosphaerellales</taxon>
        <taxon>Mycosphaerellaceae</taxon>
        <taxon>Pseudocercospora</taxon>
    </lineage>
</organism>
<dbReference type="AlphaFoldDB" id="A0A139IQ28"/>